<protein>
    <recommendedName>
        <fullName evidence="1">DUF7673 domain-containing protein</fullName>
    </recommendedName>
</protein>
<evidence type="ECO:0000313" key="2">
    <source>
        <dbReference type="EMBL" id="ENW02915.1"/>
    </source>
</evidence>
<dbReference type="Pfam" id="PF24720">
    <property type="entry name" value="DUF7673"/>
    <property type="match status" value="1"/>
</dbReference>
<organism evidence="2 3">
    <name type="scientific">Acinetobacter beijerinckii CIP 110307</name>
    <dbReference type="NCBI Taxonomy" id="1217648"/>
    <lineage>
        <taxon>Bacteria</taxon>
        <taxon>Pseudomonadati</taxon>
        <taxon>Pseudomonadota</taxon>
        <taxon>Gammaproteobacteria</taxon>
        <taxon>Moraxellales</taxon>
        <taxon>Moraxellaceae</taxon>
        <taxon>Acinetobacter</taxon>
    </lineage>
</organism>
<dbReference type="eggNOG" id="ENOG503339C">
    <property type="taxonomic scope" value="Bacteria"/>
</dbReference>
<evidence type="ECO:0000259" key="1">
    <source>
        <dbReference type="Pfam" id="PF24720"/>
    </source>
</evidence>
<sequence length="188" mass="21514">MTYPVPKLFEPTQKEKDEMMNNLLTSLEADGAFSTKAHEQGEPALFRLINIADSDSGQSITVRKFLLGCYNGARFPFDLTDLRSLDTAIVQDCLSVLAMDSRLTQEVHRYIENGSQIFEGWAQTVWSRGQLETKAKMEGMVEVLDYFIFGNDLKTTMSHVYTEEFEEHLAMLDRTGDSVRRWIKNNLD</sequence>
<dbReference type="Proteomes" id="UP000017670">
    <property type="component" value="Unassembled WGS sequence"/>
</dbReference>
<accession>N9F6G8</accession>
<dbReference type="RefSeq" id="WP_005063261.1">
    <property type="nucleotide sequence ID" value="NZ_KB849767.1"/>
</dbReference>
<keyword evidence="3" id="KW-1185">Reference proteome</keyword>
<dbReference type="PATRIC" id="fig|1217648.3.peg.3234"/>
<dbReference type="InterPro" id="IPR056090">
    <property type="entry name" value="DUF7673"/>
</dbReference>
<dbReference type="STRING" id="262668.GCA_000931715_00105"/>
<dbReference type="EMBL" id="APQL01000013">
    <property type="protein sequence ID" value="ENW02915.1"/>
    <property type="molecule type" value="Genomic_DNA"/>
</dbReference>
<reference evidence="2 3" key="1">
    <citation type="submission" date="2013-02" db="EMBL/GenBank/DDBJ databases">
        <title>The Genome Sequence of Acinetobacter beijerinckii CIP 110307.</title>
        <authorList>
            <consortium name="The Broad Institute Genome Sequencing Platform"/>
            <consortium name="The Broad Institute Genome Sequencing Center for Infectious Disease"/>
            <person name="Cerqueira G."/>
            <person name="Feldgarden M."/>
            <person name="Courvalin P."/>
            <person name="Perichon B."/>
            <person name="Grillot-Courvalin C."/>
            <person name="Clermont D."/>
            <person name="Rocha E."/>
            <person name="Yoon E.-J."/>
            <person name="Nemec A."/>
            <person name="Walker B."/>
            <person name="Young S.K."/>
            <person name="Zeng Q."/>
            <person name="Gargeya S."/>
            <person name="Fitzgerald M."/>
            <person name="Haas B."/>
            <person name="Abouelleil A."/>
            <person name="Alvarado L."/>
            <person name="Arachchi H.M."/>
            <person name="Berlin A.M."/>
            <person name="Chapman S.B."/>
            <person name="Dewar J."/>
            <person name="Goldberg J."/>
            <person name="Griggs A."/>
            <person name="Gujja S."/>
            <person name="Hansen M."/>
            <person name="Howarth C."/>
            <person name="Imamovic A."/>
            <person name="Larimer J."/>
            <person name="McCowan C."/>
            <person name="Murphy C."/>
            <person name="Neiman D."/>
            <person name="Pearson M."/>
            <person name="Priest M."/>
            <person name="Roberts A."/>
            <person name="Saif S."/>
            <person name="Shea T."/>
            <person name="Sisk P."/>
            <person name="Sykes S."/>
            <person name="Wortman J."/>
            <person name="Nusbaum C."/>
            <person name="Birren B."/>
        </authorList>
    </citation>
    <scope>NUCLEOTIDE SEQUENCE [LARGE SCALE GENOMIC DNA]</scope>
    <source>
        <strain evidence="2 3">CIP 110307</strain>
    </source>
</reference>
<name>N9F6G8_9GAMM</name>
<dbReference type="AlphaFoldDB" id="N9F6G8"/>
<evidence type="ECO:0000313" key="3">
    <source>
        <dbReference type="Proteomes" id="UP000017670"/>
    </source>
</evidence>
<dbReference type="HOGENOM" id="CLU_1438214_0_0_6"/>
<proteinExistence type="predicted"/>
<feature type="domain" description="DUF7673" evidence="1">
    <location>
        <begin position="43"/>
        <end position="120"/>
    </location>
</feature>
<gene>
    <name evidence="2" type="ORF">F933_03321</name>
</gene>
<dbReference type="GeneID" id="29858228"/>
<comment type="caution">
    <text evidence="2">The sequence shown here is derived from an EMBL/GenBank/DDBJ whole genome shotgun (WGS) entry which is preliminary data.</text>
</comment>